<dbReference type="OrthoDB" id="9802683at2"/>
<dbReference type="STRING" id="1797110.A3841_00935"/>
<proteinExistence type="predicted"/>
<dbReference type="Pfam" id="PF18962">
    <property type="entry name" value="Por_Secre_tail"/>
    <property type="match status" value="1"/>
</dbReference>
<gene>
    <name evidence="3" type="ORF">A3841_00935</name>
</gene>
<dbReference type="Proteomes" id="UP000186551">
    <property type="component" value="Unassembled WGS sequence"/>
</dbReference>
<reference evidence="3 4" key="1">
    <citation type="submission" date="2016-03" db="EMBL/GenBank/DDBJ databases">
        <title>Genome sequence of Pontibacter sp. nov., of the family cytophagaceae, isolated from marine sediment of the Yellow Sea, China.</title>
        <authorList>
            <person name="Zhang G."/>
            <person name="Zhang R."/>
        </authorList>
    </citation>
    <scope>NUCLEOTIDE SEQUENCE [LARGE SCALE GENOMIC DNA]</scope>
    <source>
        <strain evidence="3 4">S10-8</strain>
    </source>
</reference>
<dbReference type="RefSeq" id="WP_073852882.1">
    <property type="nucleotide sequence ID" value="NZ_LVWA01000008.1"/>
</dbReference>
<evidence type="ECO:0000313" key="3">
    <source>
        <dbReference type="EMBL" id="OKL39545.1"/>
    </source>
</evidence>
<name>A0A1Q5PBD5_9BACT</name>
<comment type="caution">
    <text evidence="3">The sequence shown here is derived from an EMBL/GenBank/DDBJ whole genome shotgun (WGS) entry which is preliminary data.</text>
</comment>
<dbReference type="EMBL" id="LVWA01000008">
    <property type="protein sequence ID" value="OKL39545.1"/>
    <property type="molecule type" value="Genomic_DNA"/>
</dbReference>
<dbReference type="AlphaFoldDB" id="A0A1Q5PBD5"/>
<dbReference type="NCBIfam" id="TIGR04183">
    <property type="entry name" value="Por_Secre_tail"/>
    <property type="match status" value="1"/>
</dbReference>
<protein>
    <recommendedName>
        <fullName evidence="2">Secretion system C-terminal sorting domain-containing protein</fullName>
    </recommendedName>
</protein>
<keyword evidence="1" id="KW-0732">Signal</keyword>
<evidence type="ECO:0000313" key="4">
    <source>
        <dbReference type="Proteomes" id="UP000186551"/>
    </source>
</evidence>
<feature type="signal peptide" evidence="1">
    <location>
        <begin position="1"/>
        <end position="20"/>
    </location>
</feature>
<feature type="chain" id="PRO_5012185998" description="Secretion system C-terminal sorting domain-containing protein" evidence="1">
    <location>
        <begin position="21"/>
        <end position="470"/>
    </location>
</feature>
<feature type="domain" description="Secretion system C-terminal sorting" evidence="2">
    <location>
        <begin position="391"/>
        <end position="467"/>
    </location>
</feature>
<sequence>MIKIFLSIGLLFFSFTFAKAQDTTGFLAVRELKPLSVTRDTGETPQSKAWAYAGYYWTVLPGDSGTHLWRLEGDIWVKQLKLSNHLYKADCKIDGDLAHILLFTGRDIISLVSLKYNTGSRTYKFWSKDPENVDINIGKKAFTATIEVDSKDRMWLASDAESSIDVRWSDPPYTSWSEPVNLATEVTDDDLCAIVRIGNKIGVMWTDVNKKRFGFKTHADQADPTAWSEEEIPSSQSALDLGGGMVSNSLNLASTSDGTLYAAIKTSFNTPGHPRLALLIRRPSGNWDDLYGVSGSGDRPVVLLNEEAQLIRVVYNTSLANENDIVYKQSPMSGIIFTPEQLLLKGPYTDVTSTKDTFTEGVVILASNETHTAGVLAFDKLPEEDCCDWTLYPNPFNDITSLYIKTRASGKYNLTIYSSTGEQLTFLSGDTEAGEVKRIEINAEKFTTGLYLLRLQTKEQFRTFRVVINK</sequence>
<keyword evidence="4" id="KW-1185">Reference proteome</keyword>
<dbReference type="InterPro" id="IPR026444">
    <property type="entry name" value="Secre_tail"/>
</dbReference>
<organism evidence="3 4">
    <name type="scientific">Pontibacter flavimaris</name>
    <dbReference type="NCBI Taxonomy" id="1797110"/>
    <lineage>
        <taxon>Bacteria</taxon>
        <taxon>Pseudomonadati</taxon>
        <taxon>Bacteroidota</taxon>
        <taxon>Cytophagia</taxon>
        <taxon>Cytophagales</taxon>
        <taxon>Hymenobacteraceae</taxon>
        <taxon>Pontibacter</taxon>
    </lineage>
</organism>
<accession>A0A1Q5PBD5</accession>
<evidence type="ECO:0000256" key="1">
    <source>
        <dbReference type="SAM" id="SignalP"/>
    </source>
</evidence>
<evidence type="ECO:0000259" key="2">
    <source>
        <dbReference type="Pfam" id="PF18962"/>
    </source>
</evidence>